<name>A0A074ZTU7_OPIVI</name>
<dbReference type="OrthoDB" id="3945418at2759"/>
<dbReference type="AlphaFoldDB" id="A0A074ZTU7"/>
<dbReference type="CTD" id="20327319"/>
<accession>A0A074ZTU7</accession>
<dbReference type="KEGG" id="ovi:T265_13151"/>
<evidence type="ECO:0000313" key="2">
    <source>
        <dbReference type="Proteomes" id="UP000054324"/>
    </source>
</evidence>
<reference evidence="1 2" key="1">
    <citation type="submission" date="2013-11" db="EMBL/GenBank/DDBJ databases">
        <title>Opisthorchis viverrini - life in the bile duct.</title>
        <authorList>
            <person name="Young N.D."/>
            <person name="Nagarajan N."/>
            <person name="Lin S.J."/>
            <person name="Korhonen P.K."/>
            <person name="Jex A.R."/>
            <person name="Hall R.S."/>
            <person name="Safavi-Hemami H."/>
            <person name="Kaewkong W."/>
            <person name="Bertrand D."/>
            <person name="Gao S."/>
            <person name="Seet Q."/>
            <person name="Wongkham S."/>
            <person name="Teh B.T."/>
            <person name="Wongkham C."/>
            <person name="Intapan P.M."/>
            <person name="Maleewong W."/>
            <person name="Yang X."/>
            <person name="Hu M."/>
            <person name="Wang Z."/>
            <person name="Hofmann A."/>
            <person name="Sternberg P.W."/>
            <person name="Tan P."/>
            <person name="Wang J."/>
            <person name="Gasser R.B."/>
        </authorList>
    </citation>
    <scope>NUCLEOTIDE SEQUENCE [LARGE SCALE GENOMIC DNA]</scope>
</reference>
<keyword evidence="2" id="KW-1185">Reference proteome</keyword>
<sequence length="143" mass="15601">SANLLTGRSVVRTRPLLLDFRCLGLGDLAVSQSLCLLRVALQLDTERVLQLEDFSITPFVRPKGGHLSSSMQTKPKNKNCSAATLFRCLSAMPPEGNTTTETPPGCSGLDRSSYTAEVGLEPHPFRSVKLRLSHWAIQISAIH</sequence>
<dbReference type="GeneID" id="20327319"/>
<protein>
    <submittedName>
        <fullName evidence="1">Uncharacterized protein</fullName>
    </submittedName>
</protein>
<dbReference type="Proteomes" id="UP000054324">
    <property type="component" value="Unassembled WGS sequence"/>
</dbReference>
<proteinExistence type="predicted"/>
<gene>
    <name evidence="1" type="ORF">T265_13151</name>
</gene>
<organism evidence="1 2">
    <name type="scientific">Opisthorchis viverrini</name>
    <name type="common">Southeast Asian liver fluke</name>
    <dbReference type="NCBI Taxonomy" id="6198"/>
    <lineage>
        <taxon>Eukaryota</taxon>
        <taxon>Metazoa</taxon>
        <taxon>Spiralia</taxon>
        <taxon>Lophotrochozoa</taxon>
        <taxon>Platyhelminthes</taxon>
        <taxon>Trematoda</taxon>
        <taxon>Digenea</taxon>
        <taxon>Opisthorchiida</taxon>
        <taxon>Opisthorchiata</taxon>
        <taxon>Opisthorchiidae</taxon>
        <taxon>Opisthorchis</taxon>
    </lineage>
</organism>
<dbReference type="RefSeq" id="XP_009165722.1">
    <property type="nucleotide sequence ID" value="XM_009167458.1"/>
</dbReference>
<dbReference type="EMBL" id="KL596659">
    <property type="protein sequence ID" value="KER30541.1"/>
    <property type="molecule type" value="Genomic_DNA"/>
</dbReference>
<evidence type="ECO:0000313" key="1">
    <source>
        <dbReference type="EMBL" id="KER30541.1"/>
    </source>
</evidence>
<feature type="non-terminal residue" evidence="1">
    <location>
        <position position="1"/>
    </location>
</feature>